<dbReference type="Gene3D" id="3.40.630.90">
    <property type="match status" value="1"/>
</dbReference>
<dbReference type="PROSITE" id="PS51186">
    <property type="entry name" value="GNAT"/>
    <property type="match status" value="1"/>
</dbReference>
<dbReference type="Proteomes" id="UP001501638">
    <property type="component" value="Unassembled WGS sequence"/>
</dbReference>
<evidence type="ECO:0000313" key="5">
    <source>
        <dbReference type="Proteomes" id="UP001501638"/>
    </source>
</evidence>
<name>A0ABN3KQR2_9ACTN</name>
<feature type="compositionally biased region" description="Low complexity" evidence="1">
    <location>
        <begin position="204"/>
        <end position="228"/>
    </location>
</feature>
<evidence type="ECO:0000313" key="4">
    <source>
        <dbReference type="EMBL" id="GAA2467049.1"/>
    </source>
</evidence>
<sequence length="529" mass="55627">MGMRHLSRPARRALLVVHVTVSAAWLGLTLALLTLAVAGAAGDSPDAAETAYRAMATITDRLVAPVALLTLTSGLALSLGTSWGPARHRWVFTKFWLTLAANGASILLLRPGIDAAAAEAAAGRPVNPVDPLVPRPSRRRPTRSSPRSRCSSPGGRHAGAGGRAPRDARGRERGRERGRKRGRGRRSGPARGRKPVAVPPTRRPSWASVTSSSPSSPTAPTAPTAPTSPFSPSPLPPAPPVRRLTLADLPACLDLAADRGWSREEHKWRLLLTAGQGYGIDAPADDVRGGLIGAFVLTTYGPPDGVPGGRPCVCVSMVLVARRHARRGLGLRLMRHALREAGDATVFLFATDLGRPLYERLGFTPLTPVDTYTGRFACACPGGHTADVPVRDATAADLPAVRALDTAVFGADRTHLLARLPSFADRLAVAASGTETTGFAAAWPNGDTTVIGPVVAEDETTARALIAHLASRTEGPIRFDTHAHHRDLAVWLRAHGLAGGFLSTLMVHGAPDVPCDTRRVFAPCSVALG</sequence>
<feature type="region of interest" description="Disordered" evidence="1">
    <location>
        <begin position="119"/>
        <end position="242"/>
    </location>
</feature>
<feature type="compositionally biased region" description="Low complexity" evidence="1">
    <location>
        <begin position="143"/>
        <end position="155"/>
    </location>
</feature>
<dbReference type="Pfam" id="PF18014">
    <property type="entry name" value="Acetyltransf_18"/>
    <property type="match status" value="1"/>
</dbReference>
<proteinExistence type="predicted"/>
<reference evidence="4 5" key="1">
    <citation type="journal article" date="2019" name="Int. J. Syst. Evol. Microbiol.">
        <title>The Global Catalogue of Microorganisms (GCM) 10K type strain sequencing project: providing services to taxonomists for standard genome sequencing and annotation.</title>
        <authorList>
            <consortium name="The Broad Institute Genomics Platform"/>
            <consortium name="The Broad Institute Genome Sequencing Center for Infectious Disease"/>
            <person name="Wu L."/>
            <person name="Ma J."/>
        </authorList>
    </citation>
    <scope>NUCLEOTIDE SEQUENCE [LARGE SCALE GENOMIC DNA]</scope>
    <source>
        <strain evidence="4 5">JCM 6305</strain>
    </source>
</reference>
<feature type="transmembrane region" description="Helical" evidence="2">
    <location>
        <begin position="62"/>
        <end position="79"/>
    </location>
</feature>
<organism evidence="4 5">
    <name type="scientific">Streptomyces macrosporus</name>
    <dbReference type="NCBI Taxonomy" id="44032"/>
    <lineage>
        <taxon>Bacteria</taxon>
        <taxon>Bacillati</taxon>
        <taxon>Actinomycetota</taxon>
        <taxon>Actinomycetes</taxon>
        <taxon>Kitasatosporales</taxon>
        <taxon>Streptomycetaceae</taxon>
        <taxon>Streptomyces</taxon>
    </lineage>
</organism>
<gene>
    <name evidence="4" type="ORF">GCM10010405_59500</name>
</gene>
<evidence type="ECO:0000259" key="3">
    <source>
        <dbReference type="PROSITE" id="PS51186"/>
    </source>
</evidence>
<dbReference type="InterPro" id="IPR052729">
    <property type="entry name" value="Acyl/Acetyltrans_Enzymes"/>
</dbReference>
<feature type="compositionally biased region" description="Pro residues" evidence="1">
    <location>
        <begin position="229"/>
        <end position="240"/>
    </location>
</feature>
<comment type="caution">
    <text evidence="4">The sequence shown here is derived from an EMBL/GenBank/DDBJ whole genome shotgun (WGS) entry which is preliminary data.</text>
</comment>
<keyword evidence="2" id="KW-0812">Transmembrane</keyword>
<dbReference type="InterPro" id="IPR016181">
    <property type="entry name" value="Acyl_CoA_acyltransferase"/>
</dbReference>
<feature type="domain" description="N-acetyltransferase" evidence="3">
    <location>
        <begin position="239"/>
        <end position="387"/>
    </location>
</feature>
<keyword evidence="5" id="KW-1185">Reference proteome</keyword>
<accession>A0ABN3KQR2</accession>
<dbReference type="Gene3D" id="3.40.630.30">
    <property type="match status" value="1"/>
</dbReference>
<dbReference type="SUPFAM" id="SSF55729">
    <property type="entry name" value="Acyl-CoA N-acyltransferases (Nat)"/>
    <property type="match status" value="1"/>
</dbReference>
<keyword evidence="2" id="KW-1133">Transmembrane helix</keyword>
<feature type="compositionally biased region" description="Basic and acidic residues" evidence="1">
    <location>
        <begin position="164"/>
        <end position="175"/>
    </location>
</feature>
<dbReference type="PANTHER" id="PTHR47237:SF2">
    <property type="entry name" value="BLL4206 PROTEIN"/>
    <property type="match status" value="1"/>
</dbReference>
<feature type="compositionally biased region" description="Basic residues" evidence="1">
    <location>
        <begin position="176"/>
        <end position="194"/>
    </location>
</feature>
<protein>
    <recommendedName>
        <fullName evidence="3">N-acetyltransferase domain-containing protein</fullName>
    </recommendedName>
</protein>
<dbReference type="EMBL" id="BAAASZ010000052">
    <property type="protein sequence ID" value="GAA2467049.1"/>
    <property type="molecule type" value="Genomic_DNA"/>
</dbReference>
<evidence type="ECO:0000256" key="2">
    <source>
        <dbReference type="SAM" id="Phobius"/>
    </source>
</evidence>
<dbReference type="PANTHER" id="PTHR47237">
    <property type="entry name" value="SLL0310 PROTEIN"/>
    <property type="match status" value="1"/>
</dbReference>
<evidence type="ECO:0000256" key="1">
    <source>
        <dbReference type="SAM" id="MobiDB-lite"/>
    </source>
</evidence>
<dbReference type="InterPro" id="IPR000182">
    <property type="entry name" value="GNAT_dom"/>
</dbReference>
<keyword evidence="2" id="KW-0472">Membrane</keyword>
<dbReference type="Pfam" id="PF00583">
    <property type="entry name" value="Acetyltransf_1"/>
    <property type="match status" value="1"/>
</dbReference>
<feature type="transmembrane region" description="Helical" evidence="2">
    <location>
        <begin position="91"/>
        <end position="109"/>
    </location>
</feature>
<dbReference type="InterPro" id="IPR041496">
    <property type="entry name" value="YitH/HolE_GNAT"/>
</dbReference>